<reference evidence="1 2" key="1">
    <citation type="journal article" date="2015" name="Nature">
        <title>rRNA introns, odd ribosomes, and small enigmatic genomes across a large radiation of phyla.</title>
        <authorList>
            <person name="Brown C.T."/>
            <person name="Hug L.A."/>
            <person name="Thomas B.C."/>
            <person name="Sharon I."/>
            <person name="Castelle C.J."/>
            <person name="Singh A."/>
            <person name="Wilkins M.J."/>
            <person name="Williams K.H."/>
            <person name="Banfield J.F."/>
        </authorList>
    </citation>
    <scope>NUCLEOTIDE SEQUENCE [LARGE SCALE GENOMIC DNA]</scope>
</reference>
<dbReference type="AlphaFoldDB" id="A0A0G0JKH9"/>
<comment type="caution">
    <text evidence="1">The sequence shown here is derived from an EMBL/GenBank/DDBJ whole genome shotgun (WGS) entry which is preliminary data.</text>
</comment>
<proteinExistence type="predicted"/>
<evidence type="ECO:0000313" key="1">
    <source>
        <dbReference type="EMBL" id="KKQ67372.1"/>
    </source>
</evidence>
<accession>A0A0G0JKH9</accession>
<organism evidence="1 2">
    <name type="scientific">Candidatus Daviesbacteria bacterium GW2011_GWA2_38_24</name>
    <dbReference type="NCBI Taxonomy" id="1618422"/>
    <lineage>
        <taxon>Bacteria</taxon>
        <taxon>Candidatus Daviesiibacteriota</taxon>
    </lineage>
</organism>
<evidence type="ECO:0000313" key="2">
    <source>
        <dbReference type="Proteomes" id="UP000034235"/>
    </source>
</evidence>
<protein>
    <submittedName>
        <fullName evidence="1">Uncharacterized protein</fullName>
    </submittedName>
</protein>
<dbReference type="EMBL" id="LBUP01000001">
    <property type="protein sequence ID" value="KKQ67372.1"/>
    <property type="molecule type" value="Genomic_DNA"/>
</dbReference>
<dbReference type="Proteomes" id="UP000034235">
    <property type="component" value="Unassembled WGS sequence"/>
</dbReference>
<name>A0A0G0JKH9_9BACT</name>
<sequence>MTPQDAGFFCTKMEYLSPDETQVYLRMFNLQKMGFKPIEHQSAGTVESVPKQVVSFGNLFRGFDHLGDVRGVSAAVLEHRGYFERPVIRAGVVAIPDKSPDKVVGFFGDWVRVNGPREVRNAAAVSVLAKGITGFPWRKGGVPEELVTALGNILKGSEVYYRDSLAHIFPKTNAELLQEALEEFLIQKQGECLHSLNQETERIRTILRYELTGRSG</sequence>
<gene>
    <name evidence="1" type="ORF">US86_C0001G0299</name>
</gene>